<accession>A0A520RZX5</accession>
<gene>
    <name evidence="2" type="ORF">EVA68_06145</name>
</gene>
<name>A0A520RZX5_9GAMM</name>
<reference evidence="2 3" key="1">
    <citation type="submission" date="2019-02" db="EMBL/GenBank/DDBJ databases">
        <title>Prokaryotic population dynamics and viral predation in marine succession experiment using metagenomics: the confinement effect.</title>
        <authorList>
            <person name="Haro-Moreno J.M."/>
            <person name="Rodriguez-Valera F."/>
            <person name="Lopez-Perez M."/>
        </authorList>
    </citation>
    <scope>NUCLEOTIDE SEQUENCE [LARGE SCALE GENOMIC DNA]</scope>
    <source>
        <strain evidence="2">MED-G157</strain>
    </source>
</reference>
<dbReference type="Pfam" id="PF01261">
    <property type="entry name" value="AP_endonuc_2"/>
    <property type="match status" value="1"/>
</dbReference>
<dbReference type="InterPro" id="IPR036237">
    <property type="entry name" value="Xyl_isomerase-like_sf"/>
</dbReference>
<dbReference type="AlphaFoldDB" id="A0A520RZX5"/>
<feature type="domain" description="Xylose isomerase-like TIM barrel" evidence="1">
    <location>
        <begin position="29"/>
        <end position="251"/>
    </location>
</feature>
<dbReference type="PANTHER" id="PTHR12110">
    <property type="entry name" value="HYDROXYPYRUVATE ISOMERASE"/>
    <property type="match status" value="1"/>
</dbReference>
<dbReference type="SUPFAM" id="SSF51658">
    <property type="entry name" value="Xylose isomerase-like"/>
    <property type="match status" value="1"/>
</dbReference>
<dbReference type="Proteomes" id="UP000316199">
    <property type="component" value="Unassembled WGS sequence"/>
</dbReference>
<organism evidence="2 3">
    <name type="scientific">OM182 bacterium</name>
    <dbReference type="NCBI Taxonomy" id="2510334"/>
    <lineage>
        <taxon>Bacteria</taxon>
        <taxon>Pseudomonadati</taxon>
        <taxon>Pseudomonadota</taxon>
        <taxon>Gammaproteobacteria</taxon>
        <taxon>OMG group</taxon>
        <taxon>OM182 clade</taxon>
    </lineage>
</organism>
<sequence>MSKFKYGCESYSWVMSGDKYIGDIPHLCEVIKRAGLAGIETSLRMAGKYGKDPRLLAEVLEKYEIPLVATSLGGNFGERPTLTKEERDAAEQVFEFISYFPEPRLSLSHYSRDRDNLLERQRNAMSCYNQIGRMATDKGIACALHPSSYPTSIFITASDYHVMLAELDAEVVKYCPDTGHIAMGDMDVYEIFSTYMSMIGHVHMKDITKDKKWATNGEGIIDFTVLLDMLSQANYAGWIVFEEESDLAKEDPDAATIKNGLYLQDTLLPLGY</sequence>
<proteinExistence type="predicted"/>
<evidence type="ECO:0000259" key="1">
    <source>
        <dbReference type="Pfam" id="PF01261"/>
    </source>
</evidence>
<comment type="caution">
    <text evidence="2">The sequence shown here is derived from an EMBL/GenBank/DDBJ whole genome shotgun (WGS) entry which is preliminary data.</text>
</comment>
<dbReference type="Gene3D" id="3.20.20.150">
    <property type="entry name" value="Divalent-metal-dependent TIM barrel enzymes"/>
    <property type="match status" value="1"/>
</dbReference>
<dbReference type="InterPro" id="IPR050312">
    <property type="entry name" value="IolE/XylAMocC-like"/>
</dbReference>
<evidence type="ECO:0000313" key="2">
    <source>
        <dbReference type="EMBL" id="RZO75771.1"/>
    </source>
</evidence>
<dbReference type="PANTHER" id="PTHR12110:SF41">
    <property type="entry name" value="INOSOSE DEHYDRATASE"/>
    <property type="match status" value="1"/>
</dbReference>
<protein>
    <recommendedName>
        <fullName evidence="1">Xylose isomerase-like TIM barrel domain-containing protein</fullName>
    </recommendedName>
</protein>
<dbReference type="InterPro" id="IPR013022">
    <property type="entry name" value="Xyl_isomerase-like_TIM-brl"/>
</dbReference>
<dbReference type="EMBL" id="SHAG01000025">
    <property type="protein sequence ID" value="RZO75771.1"/>
    <property type="molecule type" value="Genomic_DNA"/>
</dbReference>
<evidence type="ECO:0000313" key="3">
    <source>
        <dbReference type="Proteomes" id="UP000316199"/>
    </source>
</evidence>